<dbReference type="Gene3D" id="3.60.40.10">
    <property type="entry name" value="PPM-type phosphatase domain"/>
    <property type="match status" value="1"/>
</dbReference>
<sequence>MLDDLRQAYQSRLVVRMVVYGLLLLCAVLLYILPGGFPPWAWRFLASLLPRLDELWRVQGTAMLLPLAGLILLSLSLLILWLVLLMVTLRLTFHRWREHYEQERFERELAEADFESERLAREVINEEYTEPVPTRHRTPPQEQAMYASAEEEEEERFSHIGERVVAREREQAPAIWNGYKVAQKPFPEIARKVPQADSPLLIPARPVAAPHGMEVPPWPGIAYMPPVVSQGASSLAQSHTSYGMRGATTDENERLQVARETPPAMRAHIPVEEPRPIKLARNAGARIGNASIGSFARRCDEEQGERVDWQFDESESNDDEFFEEEEANEDALDQEFGIEEYETRPVVVVEGEDEEVVSNGGSRELRLRLNVGMGLDPGIVRKDDPNEDNIFAMQGIRPGAEGPEPIGLFVVADGMGGHADGQEASRLAIQTIGNVVSPTLLREAELEEDFGAIIKDAAHRANLALYQRNRQQEHMMGTTLTAALVVGTSAYVVNVGDSRTYRYRASEGLTQITRDHSVVARLVENGIIEPEDVYTHPKRNQIYRCLGEHATVELDYFKVELQERDVLVLCSDGLWEMVRDPEIEQIIAEASTQASEISSQMVQAALSHGGADNISVVVSCLLPKGA</sequence>
<proteinExistence type="predicted"/>
<evidence type="ECO:0000259" key="2">
    <source>
        <dbReference type="PROSITE" id="PS51746"/>
    </source>
</evidence>
<keyword evidence="4" id="KW-1185">Reference proteome</keyword>
<keyword evidence="1" id="KW-0812">Transmembrane</keyword>
<name>A0A8J3MRT1_9CHLR</name>
<protein>
    <recommendedName>
        <fullName evidence="2">PPM-type phosphatase domain-containing protein</fullName>
    </recommendedName>
</protein>
<feature type="domain" description="PPM-type phosphatase" evidence="2">
    <location>
        <begin position="370"/>
        <end position="621"/>
    </location>
</feature>
<evidence type="ECO:0000256" key="1">
    <source>
        <dbReference type="SAM" id="Phobius"/>
    </source>
</evidence>
<keyword evidence="1" id="KW-1133">Transmembrane helix</keyword>
<dbReference type="CDD" id="cd00143">
    <property type="entry name" value="PP2Cc"/>
    <property type="match status" value="1"/>
</dbReference>
<dbReference type="AlphaFoldDB" id="A0A8J3MRT1"/>
<dbReference type="SMART" id="SM00332">
    <property type="entry name" value="PP2Cc"/>
    <property type="match status" value="1"/>
</dbReference>
<dbReference type="SMART" id="SM00331">
    <property type="entry name" value="PP2C_SIG"/>
    <property type="match status" value="1"/>
</dbReference>
<dbReference type="InterPro" id="IPR015655">
    <property type="entry name" value="PP2C"/>
</dbReference>
<reference evidence="3" key="1">
    <citation type="submission" date="2020-10" db="EMBL/GenBank/DDBJ databases">
        <title>Taxonomic study of unclassified bacteria belonging to the class Ktedonobacteria.</title>
        <authorList>
            <person name="Yabe S."/>
            <person name="Wang C.M."/>
            <person name="Zheng Y."/>
            <person name="Sakai Y."/>
            <person name="Cavaletti L."/>
            <person name="Monciardini P."/>
            <person name="Donadio S."/>
        </authorList>
    </citation>
    <scope>NUCLEOTIDE SEQUENCE</scope>
    <source>
        <strain evidence="3">SOSP1-1</strain>
    </source>
</reference>
<feature type="transmembrane region" description="Helical" evidence="1">
    <location>
        <begin position="20"/>
        <end position="42"/>
    </location>
</feature>
<dbReference type="PANTHER" id="PTHR47992">
    <property type="entry name" value="PROTEIN PHOSPHATASE"/>
    <property type="match status" value="1"/>
</dbReference>
<dbReference type="GO" id="GO:0004722">
    <property type="term" value="F:protein serine/threonine phosphatase activity"/>
    <property type="evidence" value="ECO:0007669"/>
    <property type="project" value="InterPro"/>
</dbReference>
<gene>
    <name evidence="3" type="ORF">KSX_45850</name>
</gene>
<organism evidence="3 4">
    <name type="scientific">Ktedonospora formicarum</name>
    <dbReference type="NCBI Taxonomy" id="2778364"/>
    <lineage>
        <taxon>Bacteria</taxon>
        <taxon>Bacillati</taxon>
        <taxon>Chloroflexota</taxon>
        <taxon>Ktedonobacteria</taxon>
        <taxon>Ktedonobacterales</taxon>
        <taxon>Ktedonobacteraceae</taxon>
        <taxon>Ktedonospora</taxon>
    </lineage>
</organism>
<dbReference type="Proteomes" id="UP000612362">
    <property type="component" value="Unassembled WGS sequence"/>
</dbReference>
<dbReference type="RefSeq" id="WP_220195802.1">
    <property type="nucleotide sequence ID" value="NZ_BNJF01000002.1"/>
</dbReference>
<dbReference type="SUPFAM" id="SSF81606">
    <property type="entry name" value="PP2C-like"/>
    <property type="match status" value="1"/>
</dbReference>
<dbReference type="InterPro" id="IPR001932">
    <property type="entry name" value="PPM-type_phosphatase-like_dom"/>
</dbReference>
<dbReference type="InterPro" id="IPR036457">
    <property type="entry name" value="PPM-type-like_dom_sf"/>
</dbReference>
<dbReference type="Pfam" id="PF13672">
    <property type="entry name" value="PP2C_2"/>
    <property type="match status" value="1"/>
</dbReference>
<keyword evidence="1" id="KW-0472">Membrane</keyword>
<evidence type="ECO:0000313" key="3">
    <source>
        <dbReference type="EMBL" id="GHO46422.1"/>
    </source>
</evidence>
<dbReference type="EMBL" id="BNJF01000002">
    <property type="protein sequence ID" value="GHO46422.1"/>
    <property type="molecule type" value="Genomic_DNA"/>
</dbReference>
<comment type="caution">
    <text evidence="3">The sequence shown here is derived from an EMBL/GenBank/DDBJ whole genome shotgun (WGS) entry which is preliminary data.</text>
</comment>
<accession>A0A8J3MRT1</accession>
<dbReference type="PROSITE" id="PS51746">
    <property type="entry name" value="PPM_2"/>
    <property type="match status" value="1"/>
</dbReference>
<evidence type="ECO:0000313" key="4">
    <source>
        <dbReference type="Proteomes" id="UP000612362"/>
    </source>
</evidence>
<feature type="transmembrane region" description="Helical" evidence="1">
    <location>
        <begin position="62"/>
        <end position="87"/>
    </location>
</feature>